<accession>T1EH36</accession>
<dbReference type="EnsemblMetazoa" id="HelroT124932">
    <property type="protein sequence ID" value="HelroP124932"/>
    <property type="gene ID" value="HelroG124932"/>
</dbReference>
<dbReference type="Gene3D" id="1.20.120.350">
    <property type="entry name" value="Voltage-gated potassium channels. Chain C"/>
    <property type="match status" value="1"/>
</dbReference>
<dbReference type="GO" id="GO:0005886">
    <property type="term" value="C:plasma membrane"/>
    <property type="evidence" value="ECO:0007669"/>
    <property type="project" value="UniProtKB-SubCell"/>
</dbReference>
<dbReference type="CTD" id="20195886"/>
<organism evidence="13 14">
    <name type="scientific">Helobdella robusta</name>
    <name type="common">Californian leech</name>
    <dbReference type="NCBI Taxonomy" id="6412"/>
    <lineage>
        <taxon>Eukaryota</taxon>
        <taxon>Metazoa</taxon>
        <taxon>Spiralia</taxon>
        <taxon>Lophotrochozoa</taxon>
        <taxon>Annelida</taxon>
        <taxon>Clitellata</taxon>
        <taxon>Hirudinea</taxon>
        <taxon>Rhynchobdellida</taxon>
        <taxon>Glossiphoniidae</taxon>
        <taxon>Helobdella</taxon>
    </lineage>
</organism>
<dbReference type="GO" id="GO:0005261">
    <property type="term" value="F:monoatomic cation channel activity"/>
    <property type="evidence" value="ECO:0007669"/>
    <property type="project" value="InterPro"/>
</dbReference>
<dbReference type="KEGG" id="hro:HELRODRAFT_124932"/>
<gene>
    <name evidence="13" type="primary">20195886</name>
    <name evidence="12" type="ORF">HELRODRAFT_124932</name>
</gene>
<dbReference type="PANTHER" id="PTHR10037:SF288">
    <property type="entry name" value="SODIUM CHANNEL PROTEIN PARA"/>
    <property type="match status" value="1"/>
</dbReference>
<evidence type="ECO:0000256" key="9">
    <source>
        <dbReference type="ARBA" id="ARBA00023180"/>
    </source>
</evidence>
<feature type="transmembrane region" description="Helical" evidence="10">
    <location>
        <begin position="43"/>
        <end position="63"/>
    </location>
</feature>
<name>T1EH36_HELRO</name>
<evidence type="ECO:0000256" key="2">
    <source>
        <dbReference type="ARBA" id="ARBA00022448"/>
    </source>
</evidence>
<dbReference type="InterPro" id="IPR005821">
    <property type="entry name" value="Ion_trans_dom"/>
</dbReference>
<dbReference type="EMBL" id="AMQM01000222">
    <property type="status" value="NOT_ANNOTATED_CDS"/>
    <property type="molecule type" value="Genomic_DNA"/>
</dbReference>
<feature type="transmembrane region" description="Helical" evidence="10">
    <location>
        <begin position="127"/>
        <end position="150"/>
    </location>
</feature>
<dbReference type="OMA" id="CNIAQFE"/>
<keyword evidence="6 10" id="KW-1133">Transmembrane helix</keyword>
<feature type="transmembrane region" description="Helical" evidence="10">
    <location>
        <begin position="6"/>
        <end position="22"/>
    </location>
</feature>
<dbReference type="eggNOG" id="KOG2301">
    <property type="taxonomic scope" value="Eukaryota"/>
</dbReference>
<reference evidence="14" key="1">
    <citation type="submission" date="2012-12" db="EMBL/GenBank/DDBJ databases">
        <authorList>
            <person name="Hellsten U."/>
            <person name="Grimwood J."/>
            <person name="Chapman J.A."/>
            <person name="Shapiro H."/>
            <person name="Aerts A."/>
            <person name="Otillar R.P."/>
            <person name="Terry A.Y."/>
            <person name="Boore J.L."/>
            <person name="Simakov O."/>
            <person name="Marletaz F."/>
            <person name="Cho S.-J."/>
            <person name="Edsinger-Gonzales E."/>
            <person name="Havlak P."/>
            <person name="Kuo D.-H."/>
            <person name="Larsson T."/>
            <person name="Lv J."/>
            <person name="Arendt D."/>
            <person name="Savage R."/>
            <person name="Osoegawa K."/>
            <person name="de Jong P."/>
            <person name="Lindberg D.R."/>
            <person name="Seaver E.C."/>
            <person name="Weisblat D.A."/>
            <person name="Putnam N.H."/>
            <person name="Grigoriev I.V."/>
            <person name="Rokhsar D.S."/>
        </authorList>
    </citation>
    <scope>NUCLEOTIDE SEQUENCE</scope>
</reference>
<feature type="domain" description="Ion transport" evidence="11">
    <location>
        <begin position="7"/>
        <end position="225"/>
    </location>
</feature>
<feature type="transmembrane region" description="Helical" evidence="10">
    <location>
        <begin position="75"/>
        <end position="96"/>
    </location>
</feature>
<dbReference type="Pfam" id="PF00520">
    <property type="entry name" value="Ion_trans"/>
    <property type="match status" value="1"/>
</dbReference>
<dbReference type="RefSeq" id="XP_009009442.1">
    <property type="nucleotide sequence ID" value="XM_009011194.1"/>
</dbReference>
<evidence type="ECO:0000313" key="12">
    <source>
        <dbReference type="EMBL" id="ESO12722.1"/>
    </source>
</evidence>
<dbReference type="InterPro" id="IPR043203">
    <property type="entry name" value="VGCC_Ca_Na"/>
</dbReference>
<dbReference type="Proteomes" id="UP000015101">
    <property type="component" value="Unassembled WGS sequence"/>
</dbReference>
<dbReference type="OrthoDB" id="2984333at2759"/>
<keyword evidence="2" id="KW-0813">Transport</keyword>
<evidence type="ECO:0000256" key="3">
    <source>
        <dbReference type="ARBA" id="ARBA00022475"/>
    </source>
</evidence>
<dbReference type="STRING" id="6412.T1EH36"/>
<feature type="transmembrane region" description="Helical" evidence="10">
    <location>
        <begin position="199"/>
        <end position="224"/>
    </location>
</feature>
<evidence type="ECO:0000256" key="4">
    <source>
        <dbReference type="ARBA" id="ARBA00022692"/>
    </source>
</evidence>
<keyword evidence="8" id="KW-1015">Disulfide bond</keyword>
<evidence type="ECO:0000256" key="6">
    <source>
        <dbReference type="ARBA" id="ARBA00022989"/>
    </source>
</evidence>
<dbReference type="AlphaFoldDB" id="T1EH36"/>
<dbReference type="EMBL" id="KB095811">
    <property type="protein sequence ID" value="ESO12722.1"/>
    <property type="molecule type" value="Genomic_DNA"/>
</dbReference>
<dbReference type="GeneID" id="20195886"/>
<evidence type="ECO:0000256" key="5">
    <source>
        <dbReference type="ARBA" id="ARBA00022737"/>
    </source>
</evidence>
<evidence type="ECO:0000256" key="10">
    <source>
        <dbReference type="SAM" id="Phobius"/>
    </source>
</evidence>
<dbReference type="FunFam" id="1.20.120.350:FF:000019">
    <property type="entry name" value="Sodium channel protein"/>
    <property type="match status" value="1"/>
</dbReference>
<sequence>LFIMDAFVDLFITLCIVINTLFMAMEHDGMTPTMIATLKYGNYVFTGIFTVEAVLKISALGLYKYLQDKWSCFDIVIVILSLVELGLSGVKGLSILRSFRLLRVFKLAKSWPTLNLLIGIIGRTMGALGNLCFVLLIIVFIFAVMGMQLFGPNYSTFFGHEMPGWNFTDFLHSFMIVFRVLCGEWIESMWNCIRCSGSICIPFFLLTMIIGNLVVLNLFLALLLSS</sequence>
<dbReference type="Gene3D" id="1.10.287.70">
    <property type="match status" value="1"/>
</dbReference>
<dbReference type="InParanoid" id="T1EH36"/>
<keyword evidence="9" id="KW-0325">Glycoprotein</keyword>
<dbReference type="InterPro" id="IPR027359">
    <property type="entry name" value="Volt_channel_dom_sf"/>
</dbReference>
<evidence type="ECO:0000256" key="7">
    <source>
        <dbReference type="ARBA" id="ARBA00023136"/>
    </source>
</evidence>
<proteinExistence type="predicted"/>
<reference evidence="13" key="3">
    <citation type="submission" date="2015-06" db="UniProtKB">
        <authorList>
            <consortium name="EnsemblMetazoa"/>
        </authorList>
    </citation>
    <scope>IDENTIFICATION</scope>
</reference>
<evidence type="ECO:0000256" key="1">
    <source>
        <dbReference type="ARBA" id="ARBA00004651"/>
    </source>
</evidence>
<evidence type="ECO:0000256" key="8">
    <source>
        <dbReference type="ARBA" id="ARBA00023157"/>
    </source>
</evidence>
<protein>
    <recommendedName>
        <fullName evidence="11">Ion transport domain-containing protein</fullName>
    </recommendedName>
</protein>
<evidence type="ECO:0000313" key="13">
    <source>
        <dbReference type="EnsemblMetazoa" id="HelroP124932"/>
    </source>
</evidence>
<dbReference type="HOGENOM" id="CLU_087491_0_0_1"/>
<keyword evidence="3" id="KW-1003">Cell membrane</keyword>
<dbReference type="SUPFAM" id="SSF81324">
    <property type="entry name" value="Voltage-gated potassium channels"/>
    <property type="match status" value="1"/>
</dbReference>
<evidence type="ECO:0000313" key="14">
    <source>
        <dbReference type="Proteomes" id="UP000015101"/>
    </source>
</evidence>
<keyword evidence="14" id="KW-1185">Reference proteome</keyword>
<dbReference type="PANTHER" id="PTHR10037">
    <property type="entry name" value="VOLTAGE-GATED CATION CHANNEL CALCIUM AND SODIUM"/>
    <property type="match status" value="1"/>
</dbReference>
<keyword evidence="5" id="KW-0677">Repeat</keyword>
<evidence type="ECO:0000259" key="11">
    <source>
        <dbReference type="Pfam" id="PF00520"/>
    </source>
</evidence>
<feature type="transmembrane region" description="Helical" evidence="10">
    <location>
        <begin position="170"/>
        <end position="187"/>
    </location>
</feature>
<comment type="subcellular location">
    <subcellularLocation>
        <location evidence="1">Cell membrane</location>
        <topology evidence="1">Multi-pass membrane protein</topology>
    </subcellularLocation>
</comment>
<reference evidence="12 14" key="2">
    <citation type="journal article" date="2013" name="Nature">
        <title>Insights into bilaterian evolution from three spiralian genomes.</title>
        <authorList>
            <person name="Simakov O."/>
            <person name="Marletaz F."/>
            <person name="Cho S.J."/>
            <person name="Edsinger-Gonzales E."/>
            <person name="Havlak P."/>
            <person name="Hellsten U."/>
            <person name="Kuo D.H."/>
            <person name="Larsson T."/>
            <person name="Lv J."/>
            <person name="Arendt D."/>
            <person name="Savage R."/>
            <person name="Osoegawa K."/>
            <person name="de Jong P."/>
            <person name="Grimwood J."/>
            <person name="Chapman J.A."/>
            <person name="Shapiro H."/>
            <person name="Aerts A."/>
            <person name="Otillar R.P."/>
            <person name="Terry A.Y."/>
            <person name="Boore J.L."/>
            <person name="Grigoriev I.V."/>
            <person name="Lindberg D.R."/>
            <person name="Seaver E.C."/>
            <person name="Weisblat D.A."/>
            <person name="Putnam N.H."/>
            <person name="Rokhsar D.S."/>
        </authorList>
    </citation>
    <scope>NUCLEOTIDE SEQUENCE</scope>
</reference>
<keyword evidence="7 10" id="KW-0472">Membrane</keyword>
<keyword evidence="4 10" id="KW-0812">Transmembrane</keyword>